<evidence type="ECO:0000313" key="3">
    <source>
        <dbReference type="Proteomes" id="UP000014480"/>
    </source>
</evidence>
<organism evidence="2 3">
    <name type="scientific">Colletotrichum orbiculare (strain 104-T / ATCC 96160 / CBS 514.97 / LARS 414 / MAFF 240422)</name>
    <name type="common">Cucumber anthracnose fungus</name>
    <name type="synonym">Colletotrichum lagenarium</name>
    <dbReference type="NCBI Taxonomy" id="1213857"/>
    <lineage>
        <taxon>Eukaryota</taxon>
        <taxon>Fungi</taxon>
        <taxon>Dikarya</taxon>
        <taxon>Ascomycota</taxon>
        <taxon>Pezizomycotina</taxon>
        <taxon>Sordariomycetes</taxon>
        <taxon>Hypocreomycetidae</taxon>
        <taxon>Glomerellales</taxon>
        <taxon>Glomerellaceae</taxon>
        <taxon>Colletotrichum</taxon>
        <taxon>Colletotrichum orbiculare species complex</taxon>
    </lineage>
</organism>
<evidence type="ECO:0000313" key="2">
    <source>
        <dbReference type="EMBL" id="TDZ20567.1"/>
    </source>
</evidence>
<dbReference type="Proteomes" id="UP000014480">
    <property type="component" value="Unassembled WGS sequence"/>
</dbReference>
<dbReference type="InterPro" id="IPR036226">
    <property type="entry name" value="LipOase_C_sf"/>
</dbReference>
<proteinExistence type="predicted"/>
<reference evidence="3" key="1">
    <citation type="journal article" date="2013" name="New Phytol.">
        <title>Comparative genomic and transcriptomic analyses reveal the hemibiotrophic stage shift of Colletotrichum fungi.</title>
        <authorList>
            <person name="Gan P."/>
            <person name="Ikeda K."/>
            <person name="Irieda H."/>
            <person name="Narusaka M."/>
            <person name="O'Connell R.J."/>
            <person name="Narusaka Y."/>
            <person name="Takano Y."/>
            <person name="Kubo Y."/>
            <person name="Shirasu K."/>
        </authorList>
    </citation>
    <scope>NUCLEOTIDE SEQUENCE [LARGE SCALE GENOMIC DNA]</scope>
    <source>
        <strain evidence="3">104-T / ATCC 96160 / CBS 514.97 / LARS 414 / MAFF 240422</strain>
    </source>
</reference>
<dbReference type="STRING" id="1213857.A0A484FU70"/>
<evidence type="ECO:0000259" key="1">
    <source>
        <dbReference type="PROSITE" id="PS51393"/>
    </source>
</evidence>
<dbReference type="PROSITE" id="PS51393">
    <property type="entry name" value="LIPOXYGENASE_3"/>
    <property type="match status" value="1"/>
</dbReference>
<name>A0A484FU70_COLOR</name>
<protein>
    <submittedName>
        <fullName evidence="2">Arachidonate 15-lipoxygenase</fullName>
    </submittedName>
</protein>
<dbReference type="Pfam" id="PF00305">
    <property type="entry name" value="Lipoxygenase"/>
    <property type="match status" value="1"/>
</dbReference>
<dbReference type="GO" id="GO:0016702">
    <property type="term" value="F:oxidoreductase activity, acting on single donors with incorporation of molecular oxygen, incorporation of two atoms of oxygen"/>
    <property type="evidence" value="ECO:0007669"/>
    <property type="project" value="InterPro"/>
</dbReference>
<dbReference type="Gene3D" id="1.20.245.10">
    <property type="entry name" value="Lipoxygenase-1, Domain 5"/>
    <property type="match status" value="1"/>
</dbReference>
<dbReference type="AlphaFoldDB" id="A0A484FU70"/>
<accession>A0A484FU70</accession>
<dbReference type="GO" id="GO:0044281">
    <property type="term" value="P:small molecule metabolic process"/>
    <property type="evidence" value="ECO:0007669"/>
    <property type="project" value="UniProtKB-ARBA"/>
</dbReference>
<reference evidence="3" key="2">
    <citation type="journal article" date="2019" name="Mol. Plant Microbe Interact.">
        <title>Genome sequence resources for four phytopathogenic fungi from the Colletotrichum orbiculare species complex.</title>
        <authorList>
            <person name="Gan P."/>
            <person name="Tsushima A."/>
            <person name="Narusaka M."/>
            <person name="Narusaka Y."/>
            <person name="Takano Y."/>
            <person name="Kubo Y."/>
            <person name="Shirasu K."/>
        </authorList>
    </citation>
    <scope>GENOME REANNOTATION</scope>
    <source>
        <strain evidence="3">104-T / ATCC 96160 / CBS 514.97 / LARS 414 / MAFF 240422</strain>
    </source>
</reference>
<sequence length="112" mass="12601">MHFLWGVVKDLIKSILQTRYKSDDIVENDKYTPNWCREIRTGGQIESFPTTTSVEQLVDAFTMCIHIASPLHTAPPALCTPLPLDLQTLKSVTDKELTAAQPIGKGDMKWKD</sequence>
<dbReference type="OrthoDB" id="407298at2759"/>
<keyword evidence="3" id="KW-1185">Reference proteome</keyword>
<dbReference type="SUPFAM" id="SSF48484">
    <property type="entry name" value="Lipoxigenase"/>
    <property type="match status" value="1"/>
</dbReference>
<comment type="caution">
    <text evidence="2">The sequence shown here is derived from an EMBL/GenBank/DDBJ whole genome shotgun (WGS) entry which is preliminary data.</text>
</comment>
<gene>
    <name evidence="2" type="primary">ALOX15</name>
    <name evidence="2" type="ORF">Cob_v006792</name>
</gene>
<dbReference type="EMBL" id="AMCV02000017">
    <property type="protein sequence ID" value="TDZ20567.1"/>
    <property type="molecule type" value="Genomic_DNA"/>
</dbReference>
<dbReference type="InterPro" id="IPR013819">
    <property type="entry name" value="LipOase_C"/>
</dbReference>
<dbReference type="GO" id="GO:0046872">
    <property type="term" value="F:metal ion binding"/>
    <property type="evidence" value="ECO:0007669"/>
    <property type="project" value="InterPro"/>
</dbReference>
<feature type="domain" description="Lipoxygenase" evidence="1">
    <location>
        <begin position="1"/>
        <end position="112"/>
    </location>
</feature>